<dbReference type="PANTHER" id="PTHR19328:SF53">
    <property type="entry name" value="MEMBRANE PROTEIN"/>
    <property type="match status" value="1"/>
</dbReference>
<evidence type="ECO:0000313" key="2">
    <source>
        <dbReference type="EMBL" id="PWN06064.1"/>
    </source>
</evidence>
<dbReference type="PANTHER" id="PTHR19328">
    <property type="entry name" value="HEDGEHOG-INTERACTING PROTEIN"/>
    <property type="match status" value="1"/>
</dbReference>
<dbReference type="Proteomes" id="UP000245533">
    <property type="component" value="Unassembled WGS sequence"/>
</dbReference>
<comment type="caution">
    <text evidence="2">The sequence shown here is derived from an EMBL/GenBank/DDBJ whole genome shotgun (WGS) entry which is preliminary data.</text>
</comment>
<accession>A0A316TUU0</accession>
<reference evidence="2 3" key="1">
    <citation type="submission" date="2018-05" db="EMBL/GenBank/DDBJ databases">
        <title>Rhodohalobacter halophilus gen. nov., sp. nov., a moderately halophilic member of the family Balneolaceae.</title>
        <authorList>
            <person name="Liu Z.-W."/>
        </authorList>
    </citation>
    <scope>NUCLEOTIDE SEQUENCE [LARGE SCALE GENOMIC DNA]</scope>
    <source>
        <strain evidence="2 3">8A47</strain>
    </source>
</reference>
<evidence type="ECO:0000259" key="1">
    <source>
        <dbReference type="Pfam" id="PF22807"/>
    </source>
</evidence>
<feature type="domain" description="Pyrroloquinoline quinone-dependent pyranose dehydrogenase beta-propeller" evidence="1">
    <location>
        <begin position="18"/>
        <end position="407"/>
    </location>
</feature>
<dbReference type="AlphaFoldDB" id="A0A316TUU0"/>
<name>A0A316TUU0_9BACT</name>
<dbReference type="InterPro" id="IPR054539">
    <property type="entry name" value="Beta-prop_PDH"/>
</dbReference>
<proteinExistence type="predicted"/>
<dbReference type="Gene3D" id="2.120.10.30">
    <property type="entry name" value="TolB, C-terminal domain"/>
    <property type="match status" value="1"/>
</dbReference>
<dbReference type="EMBL" id="QGGB01000008">
    <property type="protein sequence ID" value="PWN06064.1"/>
    <property type="molecule type" value="Genomic_DNA"/>
</dbReference>
<dbReference type="InterPro" id="IPR011041">
    <property type="entry name" value="Quinoprot_gluc/sorb_DH_b-prop"/>
</dbReference>
<protein>
    <submittedName>
        <fullName evidence="2">Sorbosone dehydrogenase</fullName>
    </submittedName>
</protein>
<dbReference type="SUPFAM" id="SSF50952">
    <property type="entry name" value="Soluble quinoprotein glucose dehydrogenase"/>
    <property type="match status" value="1"/>
</dbReference>
<dbReference type="InterPro" id="IPR011042">
    <property type="entry name" value="6-blade_b-propeller_TolB-like"/>
</dbReference>
<keyword evidence="3" id="KW-1185">Reference proteome</keyword>
<dbReference type="OrthoDB" id="9811395at2"/>
<sequence>MQTAAEIVCDEDNGGITLPDGFCASVVIDSLGPARHIAVAPNGDIYVKTRSEEGGIAALRDTTGDFKADVIELFSDMTPMGSGILWETGMAVHNGYIWASNTEAVYRWPMPENGALVPGGNPEIVATGFPEQESHDSKSFTFDDSGYLYVNVGAPSNACQESSRTPGSPGLDPCPQLERQAGIWRFHADSLNQTQQQDGLRYAMGIRNVVGLDWNSENGSLYVAQHGRDQLNTLWPELFTTEDNAELPAEEILRLNEGANAGWPYCYYDGRQQRKVLAPEYGGDGEEVGRCSEYLDPVTAFPGHWAPNDLRFYTGTHFPERYRGGAFVAFHGSWNRAPLPQGGYNVAFIPFQNGDLTADYEIFADGFVGAEEIINPGNAEFRPMGLAVAPDGALYISDSTKGRIWRVVYTGEME</sequence>
<evidence type="ECO:0000313" key="3">
    <source>
        <dbReference type="Proteomes" id="UP000245533"/>
    </source>
</evidence>
<dbReference type="Pfam" id="PF22807">
    <property type="entry name" value="TrAA12"/>
    <property type="match status" value="1"/>
</dbReference>
<organism evidence="2 3">
    <name type="scientific">Rhodohalobacter mucosus</name>
    <dbReference type="NCBI Taxonomy" id="2079485"/>
    <lineage>
        <taxon>Bacteria</taxon>
        <taxon>Pseudomonadati</taxon>
        <taxon>Balneolota</taxon>
        <taxon>Balneolia</taxon>
        <taxon>Balneolales</taxon>
        <taxon>Balneolaceae</taxon>
        <taxon>Rhodohalobacter</taxon>
    </lineage>
</organism>
<gene>
    <name evidence="2" type="ORF">DDZ15_11840</name>
</gene>